<name>A0AAW0BRF4_9AGAR</name>
<evidence type="ECO:0000313" key="3">
    <source>
        <dbReference type="Proteomes" id="UP001383192"/>
    </source>
</evidence>
<organism evidence="2 3">
    <name type="scientific">Paramarasmius palmivorus</name>
    <dbReference type="NCBI Taxonomy" id="297713"/>
    <lineage>
        <taxon>Eukaryota</taxon>
        <taxon>Fungi</taxon>
        <taxon>Dikarya</taxon>
        <taxon>Basidiomycota</taxon>
        <taxon>Agaricomycotina</taxon>
        <taxon>Agaricomycetes</taxon>
        <taxon>Agaricomycetidae</taxon>
        <taxon>Agaricales</taxon>
        <taxon>Marasmiineae</taxon>
        <taxon>Marasmiaceae</taxon>
        <taxon>Paramarasmius</taxon>
    </lineage>
</organism>
<keyword evidence="3" id="KW-1185">Reference proteome</keyword>
<dbReference type="Proteomes" id="UP001383192">
    <property type="component" value="Unassembled WGS sequence"/>
</dbReference>
<evidence type="ECO:0000256" key="1">
    <source>
        <dbReference type="SAM" id="MobiDB-lite"/>
    </source>
</evidence>
<feature type="compositionally biased region" description="Low complexity" evidence="1">
    <location>
        <begin position="314"/>
        <end position="331"/>
    </location>
</feature>
<protein>
    <submittedName>
        <fullName evidence="2">Uncharacterized protein</fullName>
    </submittedName>
</protein>
<feature type="compositionally biased region" description="Polar residues" evidence="1">
    <location>
        <begin position="332"/>
        <end position="349"/>
    </location>
</feature>
<feature type="region of interest" description="Disordered" evidence="1">
    <location>
        <begin position="175"/>
        <end position="205"/>
    </location>
</feature>
<evidence type="ECO:0000313" key="2">
    <source>
        <dbReference type="EMBL" id="KAK7029513.1"/>
    </source>
</evidence>
<proteinExistence type="predicted"/>
<dbReference type="AlphaFoldDB" id="A0AAW0BRF4"/>
<gene>
    <name evidence="2" type="ORF">VNI00_014546</name>
</gene>
<dbReference type="EMBL" id="JAYKXP010000082">
    <property type="protein sequence ID" value="KAK7029513.1"/>
    <property type="molecule type" value="Genomic_DNA"/>
</dbReference>
<reference evidence="2 3" key="1">
    <citation type="submission" date="2024-01" db="EMBL/GenBank/DDBJ databases">
        <title>A draft genome for a cacao thread blight-causing isolate of Paramarasmius palmivorus.</title>
        <authorList>
            <person name="Baruah I.K."/>
            <person name="Bukari Y."/>
            <person name="Amoako-Attah I."/>
            <person name="Meinhardt L.W."/>
            <person name="Bailey B.A."/>
            <person name="Cohen S.P."/>
        </authorList>
    </citation>
    <scope>NUCLEOTIDE SEQUENCE [LARGE SCALE GENOMIC DNA]</scope>
    <source>
        <strain evidence="2 3">GH-12</strain>
    </source>
</reference>
<feature type="region of interest" description="Disordered" evidence="1">
    <location>
        <begin position="272"/>
        <end position="349"/>
    </location>
</feature>
<comment type="caution">
    <text evidence="2">The sequence shown here is derived from an EMBL/GenBank/DDBJ whole genome shotgun (WGS) entry which is preliminary data.</text>
</comment>
<sequence>MPHVAGTDRAERPTWLRFFKERHATLYISRRGMDAAFTGLHVNMAVPNAVEGNRYTLTRGQSQELVITTFAMMLLSIEHDGIESKKWNWMLERGVLERHTRHFSDSLAVTVKEDPEQASLIETSSVIKSPGSISPKHVHSLKPGEVMENWKVSSFSSSIKNNIGDAMLRSTTDSPISESIADEPNTPIDEHQGPYGQGSNFPVFHSQANSAYSSQEQNEHVIGEEVVEPQSNFYIKEKGQFIRRLSLRLPLLFPTPPPPPQQVFAGELQYPGQPPYPPMNGQEQPRPTPHMSIQGPPSFSSSSSACDVPNLLQTTTPHYTATYTDSASTATRRNTSISQASARSSCFPD</sequence>
<accession>A0AAW0BRF4</accession>